<evidence type="ECO:0000313" key="6">
    <source>
        <dbReference type="EMBL" id="AJF67542.1"/>
    </source>
</evidence>
<dbReference type="PROSITE" id="PS00070">
    <property type="entry name" value="ALDEHYDE_DEHYDR_CYS"/>
    <property type="match status" value="1"/>
</dbReference>
<comment type="similarity">
    <text evidence="4">Belongs to the aldehyde dehydrogenase family.</text>
</comment>
<dbReference type="Gene3D" id="3.40.309.10">
    <property type="entry name" value="Aldehyde Dehydrogenase, Chain A, domain 2"/>
    <property type="match status" value="1"/>
</dbReference>
<proteinExistence type="inferred from homology"/>
<dbReference type="Pfam" id="PF00171">
    <property type="entry name" value="Aldedh"/>
    <property type="match status" value="1"/>
</dbReference>
<dbReference type="HOGENOM" id="CLU_005391_0_0_11"/>
<dbReference type="KEGG" id="svt:SVTN_27335"/>
<evidence type="ECO:0000259" key="5">
    <source>
        <dbReference type="Pfam" id="PF00171"/>
    </source>
</evidence>
<dbReference type="SUPFAM" id="SSF53720">
    <property type="entry name" value="ALDH-like"/>
    <property type="match status" value="1"/>
</dbReference>
<keyword evidence="1 4" id="KW-0560">Oxidoreductase</keyword>
<dbReference type="NCBIfam" id="NF010000">
    <property type="entry name" value="PRK13473.1"/>
    <property type="match status" value="1"/>
</dbReference>
<evidence type="ECO:0000313" key="7">
    <source>
        <dbReference type="Proteomes" id="UP000031774"/>
    </source>
</evidence>
<gene>
    <name evidence="6" type="ORF">SVTN_27335</name>
</gene>
<evidence type="ECO:0000256" key="2">
    <source>
        <dbReference type="ARBA" id="ARBA00023027"/>
    </source>
</evidence>
<dbReference type="CDD" id="cd07092">
    <property type="entry name" value="ALDH_ABALDH-YdcW"/>
    <property type="match status" value="1"/>
</dbReference>
<name>A0A0B5IAS6_9ACTN</name>
<dbReference type="GO" id="GO:0016620">
    <property type="term" value="F:oxidoreductase activity, acting on the aldehyde or oxo group of donors, NAD or NADP as acceptor"/>
    <property type="evidence" value="ECO:0007669"/>
    <property type="project" value="InterPro"/>
</dbReference>
<dbReference type="PANTHER" id="PTHR11699">
    <property type="entry name" value="ALDEHYDE DEHYDROGENASE-RELATED"/>
    <property type="match status" value="1"/>
</dbReference>
<dbReference type="InterPro" id="IPR029510">
    <property type="entry name" value="Ald_DH_CS_GLU"/>
</dbReference>
<feature type="active site" evidence="3">
    <location>
        <position position="251"/>
    </location>
</feature>
<evidence type="ECO:0000256" key="1">
    <source>
        <dbReference type="ARBA" id="ARBA00023002"/>
    </source>
</evidence>
<dbReference type="Proteomes" id="UP000031774">
    <property type="component" value="Chromosome"/>
</dbReference>
<organism evidence="6 7">
    <name type="scientific">Streptomyces vietnamensis</name>
    <dbReference type="NCBI Taxonomy" id="362257"/>
    <lineage>
        <taxon>Bacteria</taxon>
        <taxon>Bacillati</taxon>
        <taxon>Actinomycetota</taxon>
        <taxon>Actinomycetes</taxon>
        <taxon>Kitasatosporales</taxon>
        <taxon>Streptomycetaceae</taxon>
        <taxon>Streptomyces</taxon>
    </lineage>
</organism>
<dbReference type="InterPro" id="IPR015590">
    <property type="entry name" value="Aldehyde_DH_dom"/>
</dbReference>
<dbReference type="InterPro" id="IPR015657">
    <property type="entry name" value="Aminobutyraldehyde_DH"/>
</dbReference>
<dbReference type="Gene3D" id="3.40.605.10">
    <property type="entry name" value="Aldehyde Dehydrogenase, Chain A, domain 1"/>
    <property type="match status" value="1"/>
</dbReference>
<dbReference type="FunFam" id="3.40.605.10:FF:000001">
    <property type="entry name" value="Aldehyde dehydrogenase 1"/>
    <property type="match status" value="1"/>
</dbReference>
<dbReference type="EMBL" id="CP010407">
    <property type="protein sequence ID" value="AJF67542.1"/>
    <property type="molecule type" value="Genomic_DNA"/>
</dbReference>
<accession>A0A0B5IAS6</accession>
<dbReference type="InterPro" id="IPR016163">
    <property type="entry name" value="Ald_DH_C"/>
</dbReference>
<dbReference type="InterPro" id="IPR016160">
    <property type="entry name" value="Ald_DH_CS_CYS"/>
</dbReference>
<dbReference type="STRING" id="362257.SVTN_27335"/>
<reference evidence="6 7" key="1">
    <citation type="submission" date="2014-12" db="EMBL/GenBank/DDBJ databases">
        <title>Complete genome sequence of Streptomyces vietnamensis strain GIMV4.0001, a genetic manipulable producer of the benzoisochromanequinone antibiotic granaticin.</title>
        <authorList>
            <person name="Deng M.R."/>
            <person name="Guo J."/>
            <person name="Ma L.Y."/>
            <person name="Feng G.D."/>
            <person name="Mo C.Y."/>
            <person name="Zhu H.H."/>
        </authorList>
    </citation>
    <scope>NUCLEOTIDE SEQUENCE [LARGE SCALE GENOMIC DNA]</scope>
    <source>
        <strain evidence="7">GIMV4.0001</strain>
    </source>
</reference>
<sequence>MTTELRRLRNYINGEFRDAADGRTIEVVNPATGEVYATSPLSGQADVDAAMEAAAAAFPAWRDSTPSERQKVLLKIADAFEERAEELIAAEVENTGKPVALTASEEIPPMVDQIRFFAGAARMLEGKSAGEYMEGMTSIIRREPVGVCAQVAPWNYPMMMAVWKFAPALAAGNTVVLKPSDTTPASTVLMAEIIGQIVPKGVFNVVCGDRETGKAMVEHPTPAMASITGSVRAGMQVAESAAKDVKRVHLELGGKAPVVVFEDTDIEAAVGDISVAGFFNAGQDCTAATRVLVHESIHDEFVAALAKAAAETKTGQPDDEDVLYGPLNNANQLKQVAGFIERLPAHAKVEAGGHRVGDKGYFYAPTVVSGLKQDDEIVQNEVFGPVITVQSFTDEAQALEFANGVEYALASSVWTKDHARAMRMSKSLDFGCVWINTHIPLVAEMPHGGYKKSGYGKDLSSYGFEDYTRIKHVMTSLG</sequence>
<dbReference type="PROSITE" id="PS00687">
    <property type="entry name" value="ALDEHYDE_DEHYDR_GLU"/>
    <property type="match status" value="1"/>
</dbReference>
<dbReference type="InterPro" id="IPR016162">
    <property type="entry name" value="Ald_DH_N"/>
</dbReference>
<evidence type="ECO:0000256" key="3">
    <source>
        <dbReference type="PROSITE-ProRule" id="PRU10007"/>
    </source>
</evidence>
<keyword evidence="2" id="KW-0520">NAD</keyword>
<dbReference type="InterPro" id="IPR016161">
    <property type="entry name" value="Ald_DH/histidinol_DH"/>
</dbReference>
<keyword evidence="7" id="KW-1185">Reference proteome</keyword>
<evidence type="ECO:0000256" key="4">
    <source>
        <dbReference type="RuleBase" id="RU003345"/>
    </source>
</evidence>
<feature type="domain" description="Aldehyde dehydrogenase" evidence="5">
    <location>
        <begin position="19"/>
        <end position="473"/>
    </location>
</feature>
<dbReference type="FunFam" id="3.40.309.10:FF:000010">
    <property type="entry name" value="Gamma-aminobutyraldehyde dehydrogenase"/>
    <property type="match status" value="1"/>
</dbReference>
<dbReference type="AlphaFoldDB" id="A0A0B5IAS6"/>
<dbReference type="RefSeq" id="WP_041131483.1">
    <property type="nucleotide sequence ID" value="NZ_CP010407.1"/>
</dbReference>
<protein>
    <submittedName>
        <fullName evidence="6">Phenylacetaldehyde dehydrogenase</fullName>
    </submittedName>
</protein>